<dbReference type="KEGG" id="sbro:GQF42_00175"/>
<evidence type="ECO:0000259" key="2">
    <source>
        <dbReference type="Pfam" id="PF20177"/>
    </source>
</evidence>
<evidence type="ECO:0000313" key="3">
    <source>
        <dbReference type="EMBL" id="QHA02005.1"/>
    </source>
</evidence>
<sequence length="105" mass="10792">MDELLASGPGWAFALTAVIAGGVTAGMCSRAGAWWVLCAPPLVLMAVTVVTEQVAGVSARRVLTTSAVHWGIDAFPAMAGAELAVIAVLVVRMIRSQRSRRGSGA</sequence>
<dbReference type="Pfam" id="PF20177">
    <property type="entry name" value="DUF6542"/>
    <property type="match status" value="1"/>
</dbReference>
<feature type="domain" description="DUF6542" evidence="2">
    <location>
        <begin position="2"/>
        <end position="96"/>
    </location>
</feature>
<dbReference type="EMBL" id="CP047020">
    <property type="protein sequence ID" value="QHA02005.1"/>
    <property type="molecule type" value="Genomic_DNA"/>
</dbReference>
<keyword evidence="1" id="KW-0472">Membrane</keyword>
<accession>A0A6I6MZT9</accession>
<gene>
    <name evidence="3" type="ORF">GQF42_00175</name>
</gene>
<evidence type="ECO:0000313" key="4">
    <source>
        <dbReference type="Proteomes" id="UP000436138"/>
    </source>
</evidence>
<feature type="transmembrane region" description="Helical" evidence="1">
    <location>
        <begin position="32"/>
        <end position="50"/>
    </location>
</feature>
<dbReference type="InterPro" id="IPR046672">
    <property type="entry name" value="DUF6542"/>
</dbReference>
<feature type="transmembrane region" description="Helical" evidence="1">
    <location>
        <begin position="6"/>
        <end position="25"/>
    </location>
</feature>
<dbReference type="Proteomes" id="UP000436138">
    <property type="component" value="Chromosome"/>
</dbReference>
<feature type="transmembrane region" description="Helical" evidence="1">
    <location>
        <begin position="70"/>
        <end position="91"/>
    </location>
</feature>
<dbReference type="AlphaFoldDB" id="A0A6I6MZT9"/>
<reference evidence="3 4" key="1">
    <citation type="submission" date="2019-12" db="EMBL/GenBank/DDBJ databases">
        <title>Streptomyces sp. strain T44 isolated from rhizosphere soil of Broussonetia papyrifera.</title>
        <authorList>
            <person name="Mo P."/>
        </authorList>
    </citation>
    <scope>NUCLEOTIDE SEQUENCE [LARGE SCALE GENOMIC DNA]</scope>
    <source>
        <strain evidence="3 4">T44</strain>
    </source>
</reference>
<keyword evidence="4" id="KW-1185">Reference proteome</keyword>
<organism evidence="3 4">
    <name type="scientific">Streptomyces broussonetiae</name>
    <dbReference type="NCBI Taxonomy" id="2686304"/>
    <lineage>
        <taxon>Bacteria</taxon>
        <taxon>Bacillati</taxon>
        <taxon>Actinomycetota</taxon>
        <taxon>Actinomycetes</taxon>
        <taxon>Kitasatosporales</taxon>
        <taxon>Streptomycetaceae</taxon>
        <taxon>Streptomyces</taxon>
    </lineage>
</organism>
<proteinExistence type="predicted"/>
<name>A0A6I6MZT9_9ACTN</name>
<protein>
    <recommendedName>
        <fullName evidence="2">DUF6542 domain-containing protein</fullName>
    </recommendedName>
</protein>
<evidence type="ECO:0000256" key="1">
    <source>
        <dbReference type="SAM" id="Phobius"/>
    </source>
</evidence>
<keyword evidence="1" id="KW-0812">Transmembrane</keyword>
<keyword evidence="1" id="KW-1133">Transmembrane helix</keyword>